<evidence type="ECO:0000313" key="2">
    <source>
        <dbReference type="EMBL" id="MBO8425230.1"/>
    </source>
</evidence>
<name>A0A9D9DFL3_9PROT</name>
<feature type="domain" description="Methyltransferase type 11" evidence="1">
    <location>
        <begin position="20"/>
        <end position="61"/>
    </location>
</feature>
<keyword evidence="2" id="KW-0808">Transferase</keyword>
<dbReference type="Gene3D" id="3.40.50.150">
    <property type="entry name" value="Vaccinia Virus protein VP39"/>
    <property type="match status" value="1"/>
</dbReference>
<accession>A0A9D9DFL3</accession>
<dbReference type="AlphaFoldDB" id="A0A9D9DFL3"/>
<proteinExistence type="predicted"/>
<protein>
    <submittedName>
        <fullName evidence="2">Class I SAM-dependent methyltransferase</fullName>
    </submittedName>
</protein>
<evidence type="ECO:0000313" key="3">
    <source>
        <dbReference type="Proteomes" id="UP000823630"/>
    </source>
</evidence>
<dbReference type="InterPro" id="IPR013216">
    <property type="entry name" value="Methyltransf_11"/>
</dbReference>
<gene>
    <name evidence="2" type="ORF">IAC69_01990</name>
</gene>
<reference evidence="2" key="1">
    <citation type="submission" date="2020-10" db="EMBL/GenBank/DDBJ databases">
        <authorList>
            <person name="Gilroy R."/>
        </authorList>
    </citation>
    <scope>NUCLEOTIDE SEQUENCE</scope>
    <source>
        <strain evidence="2">8207</strain>
    </source>
</reference>
<dbReference type="EMBL" id="JADINC010000029">
    <property type="protein sequence ID" value="MBO8425230.1"/>
    <property type="molecule type" value="Genomic_DNA"/>
</dbReference>
<comment type="caution">
    <text evidence="2">The sequence shown here is derived from an EMBL/GenBank/DDBJ whole genome shotgun (WGS) entry which is preliminary data.</text>
</comment>
<keyword evidence="2" id="KW-0489">Methyltransferase</keyword>
<organism evidence="2 3">
    <name type="scientific">Candidatus Enterousia avistercoris</name>
    <dbReference type="NCBI Taxonomy" id="2840788"/>
    <lineage>
        <taxon>Bacteria</taxon>
        <taxon>Pseudomonadati</taxon>
        <taxon>Pseudomonadota</taxon>
        <taxon>Alphaproteobacteria</taxon>
        <taxon>Candidatus Enterousia</taxon>
    </lineage>
</organism>
<reference evidence="2" key="2">
    <citation type="journal article" date="2021" name="PeerJ">
        <title>Extensive microbial diversity within the chicken gut microbiome revealed by metagenomics and culture.</title>
        <authorList>
            <person name="Gilroy R."/>
            <person name="Ravi A."/>
            <person name="Getino M."/>
            <person name="Pursley I."/>
            <person name="Horton D.L."/>
            <person name="Alikhan N.F."/>
            <person name="Baker D."/>
            <person name="Gharbi K."/>
            <person name="Hall N."/>
            <person name="Watson M."/>
            <person name="Adriaenssens E.M."/>
            <person name="Foster-Nyarko E."/>
            <person name="Jarju S."/>
            <person name="Secka A."/>
            <person name="Antonio M."/>
            <person name="Oren A."/>
            <person name="Chaudhuri R.R."/>
            <person name="La Ragione R."/>
            <person name="Hildebrand F."/>
            <person name="Pallen M.J."/>
        </authorList>
    </citation>
    <scope>NUCLEOTIDE SEQUENCE</scope>
    <source>
        <strain evidence="2">8207</strain>
    </source>
</reference>
<dbReference type="GO" id="GO:0032259">
    <property type="term" value="P:methylation"/>
    <property type="evidence" value="ECO:0007669"/>
    <property type="project" value="UniProtKB-KW"/>
</dbReference>
<dbReference type="SUPFAM" id="SSF53335">
    <property type="entry name" value="S-adenosyl-L-methionine-dependent methyltransferases"/>
    <property type="match status" value="1"/>
</dbReference>
<sequence length="96" mass="10695">MKLWGTKSRQSKISEYLQSVKKLGLDVGAICADITKKLPISDNSFDIVWHAGVIEHFSDAEAQFIINENALADIYHNLPTCDNINQGYLLVTTGEK</sequence>
<evidence type="ECO:0000259" key="1">
    <source>
        <dbReference type="Pfam" id="PF08241"/>
    </source>
</evidence>
<dbReference type="InterPro" id="IPR029063">
    <property type="entry name" value="SAM-dependent_MTases_sf"/>
</dbReference>
<dbReference type="Proteomes" id="UP000823630">
    <property type="component" value="Unassembled WGS sequence"/>
</dbReference>
<dbReference type="GO" id="GO:0008757">
    <property type="term" value="F:S-adenosylmethionine-dependent methyltransferase activity"/>
    <property type="evidence" value="ECO:0007669"/>
    <property type="project" value="InterPro"/>
</dbReference>
<dbReference type="Pfam" id="PF08241">
    <property type="entry name" value="Methyltransf_11"/>
    <property type="match status" value="1"/>
</dbReference>